<evidence type="ECO:0000313" key="2">
    <source>
        <dbReference type="EMBL" id="QBK88147.1"/>
    </source>
</evidence>
<feature type="domain" description="YspA cpYpsA-related SLOG" evidence="1">
    <location>
        <begin position="1"/>
        <end position="63"/>
    </location>
</feature>
<sequence length="115" mass="12673">MKILVAGSRNYTNRRKIHNVLSVLPSDTVVVHGDCRGADRISASVATELGMSVNSYPADWEQYGRAAGPIRNQKMLDEGGIEKAIIFHECLAESKGTKDMLARLKKKGIPIDIYD</sequence>
<gene>
    <name evidence="2" type="ORF">LCMAC202_05090</name>
</gene>
<proteinExistence type="predicted"/>
<dbReference type="Pfam" id="PF10686">
    <property type="entry name" value="YAcAr"/>
    <property type="match status" value="1"/>
</dbReference>
<dbReference type="EMBL" id="MK500376">
    <property type="protein sequence ID" value="QBK88147.1"/>
    <property type="molecule type" value="Genomic_DNA"/>
</dbReference>
<reference evidence="2" key="1">
    <citation type="journal article" date="2019" name="MBio">
        <title>Virus Genomes from Deep Sea Sediments Expand the Ocean Megavirome and Support Independent Origins of Viral Gigantism.</title>
        <authorList>
            <person name="Backstrom D."/>
            <person name="Yutin N."/>
            <person name="Jorgensen S.L."/>
            <person name="Dharamshi J."/>
            <person name="Homa F."/>
            <person name="Zaremba-Niedwiedzka K."/>
            <person name="Spang A."/>
            <person name="Wolf Y.I."/>
            <person name="Koonin E.V."/>
            <person name="Ettema T.J."/>
        </authorList>
    </citation>
    <scope>NUCLEOTIDE SEQUENCE</scope>
</reference>
<name>A0A481YZA6_9VIRU</name>
<protein>
    <submittedName>
        <fullName evidence="2">DNA recombination-mediator protein A</fullName>
    </submittedName>
</protein>
<dbReference type="InterPro" id="IPR019627">
    <property type="entry name" value="YAcAr"/>
</dbReference>
<organism evidence="2">
    <name type="scientific">Marseillevirus LCMAC202</name>
    <dbReference type="NCBI Taxonomy" id="2506606"/>
    <lineage>
        <taxon>Viruses</taxon>
        <taxon>Varidnaviria</taxon>
        <taxon>Bamfordvirae</taxon>
        <taxon>Nucleocytoviricota</taxon>
        <taxon>Megaviricetes</taxon>
        <taxon>Pimascovirales</taxon>
        <taxon>Pimascovirales incertae sedis</taxon>
        <taxon>Marseilleviridae</taxon>
    </lineage>
</organism>
<evidence type="ECO:0000259" key="1">
    <source>
        <dbReference type="Pfam" id="PF10686"/>
    </source>
</evidence>
<accession>A0A481YZA6</accession>